<comment type="caution">
    <text evidence="7">The sequence shown here is derived from an EMBL/GenBank/DDBJ whole genome shotgun (WGS) entry which is preliminary data.</text>
</comment>
<organism evidence="7 8">
    <name type="scientific">Phytophthora nicotianae</name>
    <name type="common">Potato buckeye rot agent</name>
    <name type="synonym">Phytophthora parasitica</name>
    <dbReference type="NCBI Taxonomy" id="4792"/>
    <lineage>
        <taxon>Eukaryota</taxon>
        <taxon>Sar</taxon>
        <taxon>Stramenopiles</taxon>
        <taxon>Oomycota</taxon>
        <taxon>Peronosporomycetes</taxon>
        <taxon>Peronosporales</taxon>
        <taxon>Peronosporaceae</taxon>
        <taxon>Phytophthora</taxon>
    </lineage>
</organism>
<comment type="catalytic activity">
    <reaction evidence="1 5">
        <text>[protein]-peptidylproline (omega=180) = [protein]-peptidylproline (omega=0)</text>
        <dbReference type="Rhea" id="RHEA:16237"/>
        <dbReference type="Rhea" id="RHEA-COMP:10747"/>
        <dbReference type="Rhea" id="RHEA-COMP:10748"/>
        <dbReference type="ChEBI" id="CHEBI:83833"/>
        <dbReference type="ChEBI" id="CHEBI:83834"/>
        <dbReference type="EC" id="5.2.1.8"/>
    </reaction>
</comment>
<evidence type="ECO:0000256" key="3">
    <source>
        <dbReference type="ARBA" id="ARBA00023110"/>
    </source>
</evidence>
<evidence type="ECO:0000259" key="6">
    <source>
        <dbReference type="PROSITE" id="PS50059"/>
    </source>
</evidence>
<sequence>MQLPKRFPTLLARAARQNARSIVRRQSRSILALTQVHSTSASRNLQSVAFPSLRFSAAATFSTQAEGRVVAMGDRVSLHMDSKLSGGESLPKTQEGAPLKFIVGSGQVLPGVEDAVQGMKKGESKTVEIEPAQAFGADKQILTVPLKEMNLPEKEREMLAVGQVLELAGGERAVIVKLTDESMDIDLAHPYAGQSLTVTLELVDHELHSELHVDERLVLPEVIKEGDNVTFPVRGDTMVMHYTGKLAKDGKVFDSSRDRGQPFQFQIGVGQVIRGWDEGVMRMSKGMTATLNIPSAKGYGKAGAGGVIPLTPTWCSRSSCWTLCVAKLVEGLFGINQVIFSVFQMF</sequence>
<protein>
    <recommendedName>
        <fullName evidence="2 5">peptidylprolyl isomerase</fullName>
        <ecNumber evidence="2 5">5.2.1.8</ecNumber>
    </recommendedName>
</protein>
<feature type="domain" description="PPIase FKBP-type" evidence="6">
    <location>
        <begin position="235"/>
        <end position="309"/>
    </location>
</feature>
<dbReference type="InterPro" id="IPR001179">
    <property type="entry name" value="PPIase_FKBP_dom"/>
</dbReference>
<feature type="domain" description="PPIase FKBP-type" evidence="6">
    <location>
        <begin position="73"/>
        <end position="145"/>
    </location>
</feature>
<evidence type="ECO:0000256" key="1">
    <source>
        <dbReference type="ARBA" id="ARBA00000971"/>
    </source>
</evidence>
<dbReference type="FunFam" id="3.10.50.40:FF:000047">
    <property type="entry name" value="Peptidylprolyl isomerase"/>
    <property type="match status" value="1"/>
</dbReference>
<dbReference type="AlphaFoldDB" id="A0A0W8CWA2"/>
<dbReference type="EC" id="5.2.1.8" evidence="2 5"/>
<dbReference type="FunFam" id="3.10.50.40:FF:000054">
    <property type="entry name" value="Peptidylprolyl isomerase"/>
    <property type="match status" value="1"/>
</dbReference>
<dbReference type="Gene3D" id="3.10.50.40">
    <property type="match status" value="2"/>
</dbReference>
<dbReference type="InterPro" id="IPR050689">
    <property type="entry name" value="FKBP-type_PPIase"/>
</dbReference>
<evidence type="ECO:0000313" key="7">
    <source>
        <dbReference type="EMBL" id="KUF88124.1"/>
    </source>
</evidence>
<evidence type="ECO:0000256" key="2">
    <source>
        <dbReference type="ARBA" id="ARBA00013194"/>
    </source>
</evidence>
<dbReference type="GO" id="GO:0003755">
    <property type="term" value="F:peptidyl-prolyl cis-trans isomerase activity"/>
    <property type="evidence" value="ECO:0007669"/>
    <property type="project" value="UniProtKB-KW"/>
</dbReference>
<gene>
    <name evidence="7" type="ORF">AM588_10001773</name>
</gene>
<dbReference type="EMBL" id="LNFP01001024">
    <property type="protein sequence ID" value="KUF88124.1"/>
    <property type="molecule type" value="Genomic_DNA"/>
</dbReference>
<name>A0A0W8CWA2_PHYNI</name>
<keyword evidence="4 5" id="KW-0413">Isomerase</keyword>
<accession>A0A0W8CWA2</accession>
<evidence type="ECO:0000256" key="4">
    <source>
        <dbReference type="ARBA" id="ARBA00023235"/>
    </source>
</evidence>
<dbReference type="PANTHER" id="PTHR10516">
    <property type="entry name" value="PEPTIDYL-PROLYL CIS-TRANS ISOMERASE"/>
    <property type="match status" value="1"/>
</dbReference>
<keyword evidence="3 5" id="KW-0697">Rotamase</keyword>
<dbReference type="Proteomes" id="UP000054636">
    <property type="component" value="Unassembled WGS sequence"/>
</dbReference>
<reference evidence="7 8" key="1">
    <citation type="submission" date="2015-11" db="EMBL/GenBank/DDBJ databases">
        <title>Genomes and virulence difference between two physiological races of Phytophthora nicotianae.</title>
        <authorList>
            <person name="Liu H."/>
            <person name="Ma X."/>
            <person name="Yu H."/>
            <person name="Fang D."/>
            <person name="Li Y."/>
            <person name="Wang X."/>
            <person name="Wang W."/>
            <person name="Dong Y."/>
            <person name="Xiao B."/>
        </authorList>
    </citation>
    <scope>NUCLEOTIDE SEQUENCE [LARGE SCALE GENOMIC DNA]</scope>
    <source>
        <strain evidence="8">race 1</strain>
    </source>
</reference>
<dbReference type="PANTHER" id="PTHR10516:SF443">
    <property type="entry name" value="FK506-BINDING PROTEIN 59-RELATED"/>
    <property type="match status" value="1"/>
</dbReference>
<evidence type="ECO:0000256" key="5">
    <source>
        <dbReference type="PROSITE-ProRule" id="PRU00277"/>
    </source>
</evidence>
<evidence type="ECO:0000313" key="8">
    <source>
        <dbReference type="Proteomes" id="UP000054636"/>
    </source>
</evidence>
<dbReference type="InterPro" id="IPR046357">
    <property type="entry name" value="PPIase_dom_sf"/>
</dbReference>
<proteinExistence type="predicted"/>
<dbReference type="SUPFAM" id="SSF54534">
    <property type="entry name" value="FKBP-like"/>
    <property type="match status" value="2"/>
</dbReference>
<dbReference type="PROSITE" id="PS50059">
    <property type="entry name" value="FKBP_PPIASE"/>
    <property type="match status" value="2"/>
</dbReference>
<dbReference type="Pfam" id="PF00254">
    <property type="entry name" value="FKBP_C"/>
    <property type="match status" value="2"/>
</dbReference>